<feature type="compositionally biased region" description="Basic and acidic residues" evidence="1">
    <location>
        <begin position="240"/>
        <end position="258"/>
    </location>
</feature>
<evidence type="ECO:0000313" key="2">
    <source>
        <dbReference type="EMBL" id="KAL1600178.1"/>
    </source>
</evidence>
<reference evidence="2 3" key="1">
    <citation type="submission" date="2024-02" db="EMBL/GenBank/DDBJ databases">
        <title>De novo assembly and annotation of 12 fungi associated with fruit tree decline syndrome in Ontario, Canada.</title>
        <authorList>
            <person name="Sulman M."/>
            <person name="Ellouze W."/>
            <person name="Ilyukhin E."/>
        </authorList>
    </citation>
    <scope>NUCLEOTIDE SEQUENCE [LARGE SCALE GENOMIC DNA]</scope>
    <source>
        <strain evidence="2 3">M97-236</strain>
    </source>
</reference>
<proteinExistence type="predicted"/>
<evidence type="ECO:0008006" key="4">
    <source>
        <dbReference type="Google" id="ProtNLM"/>
    </source>
</evidence>
<dbReference type="EMBL" id="JAKIXB020000018">
    <property type="protein sequence ID" value="KAL1600178.1"/>
    <property type="molecule type" value="Genomic_DNA"/>
</dbReference>
<evidence type="ECO:0000256" key="1">
    <source>
        <dbReference type="SAM" id="MobiDB-lite"/>
    </source>
</evidence>
<feature type="compositionally biased region" description="Polar residues" evidence="1">
    <location>
        <begin position="10"/>
        <end position="20"/>
    </location>
</feature>
<accession>A0ABR3R7K0</accession>
<sequence>MPPKRMSDILASSSTDTRINSTPIPTTAPPSSEDPTLPIAGASTSEHATNVSPNGKKRKRTTTEGALAPNKTAVTDAKINTTQSLTRTNHPSLYEPWTLLPAKEKKAVEARGTHKITPLVFSKNQNVKAGITKIRRYISAETSGTEAIPAALKDEDAVIAVSAQGDGTVKLVGIIDMVKRITREAVQEKKGGVKWYTYTVLSSVTVPRKSPAAANGSANASNAADQRDEDRAEDGEAMDVDGHEGVKETQEPSKDEGVTKTVPVLTAWMTRRWIPGFKEAFGEHEVVVHENASRE</sequence>
<comment type="caution">
    <text evidence="2">The sequence shown here is derived from an EMBL/GenBank/DDBJ whole genome shotgun (WGS) entry which is preliminary data.</text>
</comment>
<name>A0ABR3R7K0_9PLEO</name>
<evidence type="ECO:0000313" key="3">
    <source>
        <dbReference type="Proteomes" id="UP001521222"/>
    </source>
</evidence>
<protein>
    <recommendedName>
        <fullName evidence="4">DNA/RNA-binding protein Alba-like domain-containing protein</fullName>
    </recommendedName>
</protein>
<keyword evidence="3" id="KW-1185">Reference proteome</keyword>
<organism evidence="2 3">
    <name type="scientific">Nothophoma quercina</name>
    <dbReference type="NCBI Taxonomy" id="749835"/>
    <lineage>
        <taxon>Eukaryota</taxon>
        <taxon>Fungi</taxon>
        <taxon>Dikarya</taxon>
        <taxon>Ascomycota</taxon>
        <taxon>Pezizomycotina</taxon>
        <taxon>Dothideomycetes</taxon>
        <taxon>Pleosporomycetidae</taxon>
        <taxon>Pleosporales</taxon>
        <taxon>Pleosporineae</taxon>
        <taxon>Didymellaceae</taxon>
        <taxon>Nothophoma</taxon>
    </lineage>
</organism>
<gene>
    <name evidence="2" type="ORF">SLS59_005801</name>
</gene>
<feature type="region of interest" description="Disordered" evidence="1">
    <location>
        <begin position="208"/>
        <end position="260"/>
    </location>
</feature>
<feature type="region of interest" description="Disordered" evidence="1">
    <location>
        <begin position="1"/>
        <end position="70"/>
    </location>
</feature>
<feature type="compositionally biased region" description="Low complexity" evidence="1">
    <location>
        <begin position="210"/>
        <end position="224"/>
    </location>
</feature>
<feature type="compositionally biased region" description="Polar residues" evidence="1">
    <location>
        <begin position="42"/>
        <end position="53"/>
    </location>
</feature>
<dbReference type="Proteomes" id="UP001521222">
    <property type="component" value="Unassembled WGS sequence"/>
</dbReference>
<feature type="compositionally biased region" description="Low complexity" evidence="1">
    <location>
        <begin position="21"/>
        <end position="31"/>
    </location>
</feature>